<evidence type="ECO:0000256" key="1">
    <source>
        <dbReference type="SAM" id="MobiDB-lite"/>
    </source>
</evidence>
<gene>
    <name evidence="2" type="ORF">DERYTH_LOCUS6076</name>
</gene>
<dbReference type="PANTHER" id="PTHR28674">
    <property type="entry name" value="SIMILAR TO DNA SEGMENT, CHR 10, WAYNE STATE UNIVERSITY 102,-EXPRESSED"/>
    <property type="match status" value="1"/>
</dbReference>
<keyword evidence="3" id="KW-1185">Reference proteome</keyword>
<dbReference type="InterPro" id="IPR027921">
    <property type="entry name" value="NOPCHAP1"/>
</dbReference>
<evidence type="ECO:0000313" key="2">
    <source>
        <dbReference type="EMBL" id="CAG8568270.1"/>
    </source>
</evidence>
<sequence>MPVNTSKELLDFEDCHETIIEKKIAGLLKKTGSKSLNKRNRKQKSEKSDKLETFPLAPPTDLYSRINEFLPQIASENEEKQSSNTEQIKKSDKNLLKTFPLKPPTNLFSRVTEFLPRIASKNEQLAKEDPTRINIEHIEEDTEYVIEWDLGVGVFEHQKEFSEDDIIICSSSKPKEITYEPIL</sequence>
<evidence type="ECO:0000313" key="3">
    <source>
        <dbReference type="Proteomes" id="UP000789405"/>
    </source>
</evidence>
<name>A0A9N9BGX0_9GLOM</name>
<proteinExistence type="predicted"/>
<dbReference type="GO" id="GO:0000492">
    <property type="term" value="P:box C/D snoRNP assembly"/>
    <property type="evidence" value="ECO:0007669"/>
    <property type="project" value="InterPro"/>
</dbReference>
<dbReference type="OrthoDB" id="1112980at2759"/>
<dbReference type="PANTHER" id="PTHR28674:SF1">
    <property type="entry name" value="NOP PROTEIN CHAPERONE 1"/>
    <property type="match status" value="1"/>
</dbReference>
<dbReference type="AlphaFoldDB" id="A0A9N9BGX0"/>
<accession>A0A9N9BGX0</accession>
<comment type="caution">
    <text evidence="2">The sequence shown here is derived from an EMBL/GenBank/DDBJ whole genome shotgun (WGS) entry which is preliminary data.</text>
</comment>
<feature type="compositionally biased region" description="Basic and acidic residues" evidence="1">
    <location>
        <begin position="43"/>
        <end position="52"/>
    </location>
</feature>
<dbReference type="EMBL" id="CAJVPY010002670">
    <property type="protein sequence ID" value="CAG8568270.1"/>
    <property type="molecule type" value="Genomic_DNA"/>
</dbReference>
<dbReference type="Proteomes" id="UP000789405">
    <property type="component" value="Unassembled WGS sequence"/>
</dbReference>
<reference evidence="2" key="1">
    <citation type="submission" date="2021-06" db="EMBL/GenBank/DDBJ databases">
        <authorList>
            <person name="Kallberg Y."/>
            <person name="Tangrot J."/>
            <person name="Rosling A."/>
        </authorList>
    </citation>
    <scope>NUCLEOTIDE SEQUENCE</scope>
    <source>
        <strain evidence="2">MA453B</strain>
    </source>
</reference>
<organism evidence="2 3">
    <name type="scientific">Dentiscutata erythropus</name>
    <dbReference type="NCBI Taxonomy" id="1348616"/>
    <lineage>
        <taxon>Eukaryota</taxon>
        <taxon>Fungi</taxon>
        <taxon>Fungi incertae sedis</taxon>
        <taxon>Mucoromycota</taxon>
        <taxon>Glomeromycotina</taxon>
        <taxon>Glomeromycetes</taxon>
        <taxon>Diversisporales</taxon>
        <taxon>Gigasporaceae</taxon>
        <taxon>Dentiscutata</taxon>
    </lineage>
</organism>
<dbReference type="Pfam" id="PF15370">
    <property type="entry name" value="NOPCHAP1"/>
    <property type="match status" value="1"/>
</dbReference>
<feature type="region of interest" description="Disordered" evidence="1">
    <location>
        <begin position="31"/>
        <end position="58"/>
    </location>
</feature>
<protein>
    <submittedName>
        <fullName evidence="2">16190_t:CDS:1</fullName>
    </submittedName>
</protein>
<dbReference type="GO" id="GO:0062064">
    <property type="term" value="F:box C/D methylation guide snoRNP complex binding"/>
    <property type="evidence" value="ECO:0007669"/>
    <property type="project" value="TreeGrafter"/>
</dbReference>